<dbReference type="AlphaFoldDB" id="A0A813ZFW7"/>
<gene>
    <name evidence="4" type="ORF">GPM918_LOCUS8450</name>
    <name evidence="5" type="ORF">OVA965_LOCUS11720</name>
    <name evidence="6" type="ORF">SRO942_LOCUS8450</name>
    <name evidence="7" type="ORF">TMI583_LOCUS11724</name>
</gene>
<reference evidence="4" key="1">
    <citation type="submission" date="2021-02" db="EMBL/GenBank/DDBJ databases">
        <authorList>
            <person name="Nowell W R."/>
        </authorList>
    </citation>
    <scope>NUCLEOTIDE SEQUENCE</scope>
</reference>
<evidence type="ECO:0000256" key="1">
    <source>
        <dbReference type="SAM" id="MobiDB-lite"/>
    </source>
</evidence>
<sequence length="445" mass="50706">MSAPERSIFRTNKPLSNNPPHSISVTDRRIDAFTHLWTIDHFPSYLDDPQSPRVLFSSYFSPNFGSHTDSVWCLKLYPKGVNEKSLDYVSLFVKYVRGRSDLKAKAEFSIINSKGEFHVTRKTPYHIFPQGGDWGYTEYLLRLVLTNQRKSELLNSDQSLKIFTRVIIVGESYSERIQYEKKNTYENLLSLSLHMGSLLQHNNQQRDNFCDVTIVVRPPNHHQHLQPTPQFLVTEKANDSSKEEACTKRRTKRRRYNTNSGSAGESSCESNQQLSTSLSSSSDYSTTFHAHRSILSVRSPVFAAMFSHSMLEEQNATIEINDLTAETVRALLDYIYTGDVEDIEDNSIDIFKAADKYALELLKQKAELIMMESLSVANCTELYIVADLHNATQLKKKVLDFIMKNILEVTESEDWRTLVENYPNLATEAFVYSATHAASSCACSA</sequence>
<dbReference type="GO" id="GO:0030163">
    <property type="term" value="P:protein catabolic process"/>
    <property type="evidence" value="ECO:0007669"/>
    <property type="project" value="UniProtKB-ARBA"/>
</dbReference>
<dbReference type="Proteomes" id="UP000681722">
    <property type="component" value="Unassembled WGS sequence"/>
</dbReference>
<evidence type="ECO:0000313" key="7">
    <source>
        <dbReference type="EMBL" id="CAF3717574.1"/>
    </source>
</evidence>
<evidence type="ECO:0000259" key="2">
    <source>
        <dbReference type="PROSITE" id="PS50097"/>
    </source>
</evidence>
<accession>A0A813ZFW7</accession>
<dbReference type="InterPro" id="IPR008974">
    <property type="entry name" value="TRAF-like"/>
</dbReference>
<dbReference type="PANTHER" id="PTHR24413">
    <property type="entry name" value="SPECKLE-TYPE POZ PROTEIN"/>
    <property type="match status" value="1"/>
</dbReference>
<dbReference type="InterPro" id="IPR002083">
    <property type="entry name" value="MATH/TRAF_dom"/>
</dbReference>
<feature type="compositionally biased region" description="Basic and acidic residues" evidence="1">
    <location>
        <begin position="236"/>
        <end position="247"/>
    </location>
</feature>
<dbReference type="EMBL" id="CAJNOQ010001472">
    <property type="protein sequence ID" value="CAF0897392.1"/>
    <property type="molecule type" value="Genomic_DNA"/>
</dbReference>
<dbReference type="Pfam" id="PF00651">
    <property type="entry name" value="BTB"/>
    <property type="match status" value="1"/>
</dbReference>
<dbReference type="Gene3D" id="2.60.210.10">
    <property type="entry name" value="Apoptosis, Tumor Necrosis Factor Receptor Associated Protein 2, Chain A"/>
    <property type="match status" value="1"/>
</dbReference>
<dbReference type="PROSITE" id="PS50144">
    <property type="entry name" value="MATH"/>
    <property type="match status" value="1"/>
</dbReference>
<comment type="caution">
    <text evidence="4">The sequence shown here is derived from an EMBL/GenBank/DDBJ whole genome shotgun (WGS) entry which is preliminary data.</text>
</comment>
<dbReference type="Pfam" id="PF07707">
    <property type="entry name" value="BACK"/>
    <property type="match status" value="1"/>
</dbReference>
<feature type="compositionally biased region" description="Polar residues" evidence="1">
    <location>
        <begin position="257"/>
        <end position="274"/>
    </location>
</feature>
<evidence type="ECO:0000313" key="5">
    <source>
        <dbReference type="EMBL" id="CAF0942670.1"/>
    </source>
</evidence>
<dbReference type="EMBL" id="CAJOBA010004594">
    <property type="protein sequence ID" value="CAF3717574.1"/>
    <property type="molecule type" value="Genomic_DNA"/>
</dbReference>
<protein>
    <recommendedName>
        <fullName evidence="9">Speckle-type POZ protein</fullName>
    </recommendedName>
</protein>
<dbReference type="Pfam" id="PF22486">
    <property type="entry name" value="MATH_2"/>
    <property type="match status" value="1"/>
</dbReference>
<dbReference type="CDD" id="cd18186">
    <property type="entry name" value="BTB_POZ_ZBTB_KLHL-like"/>
    <property type="match status" value="1"/>
</dbReference>
<dbReference type="Gene3D" id="3.30.710.10">
    <property type="entry name" value="Potassium Channel Kv1.1, Chain A"/>
    <property type="match status" value="1"/>
</dbReference>
<proteinExistence type="predicted"/>
<dbReference type="InterPro" id="IPR011333">
    <property type="entry name" value="SKP1/BTB/POZ_sf"/>
</dbReference>
<dbReference type="SUPFAM" id="SSF49599">
    <property type="entry name" value="TRAF domain-like"/>
    <property type="match status" value="1"/>
</dbReference>
<evidence type="ECO:0008006" key="9">
    <source>
        <dbReference type="Google" id="ProtNLM"/>
    </source>
</evidence>
<evidence type="ECO:0000313" key="4">
    <source>
        <dbReference type="EMBL" id="CAF0897392.1"/>
    </source>
</evidence>
<evidence type="ECO:0000259" key="3">
    <source>
        <dbReference type="PROSITE" id="PS50144"/>
    </source>
</evidence>
<dbReference type="InterPro" id="IPR011705">
    <property type="entry name" value="BACK"/>
</dbReference>
<dbReference type="Proteomes" id="UP000663829">
    <property type="component" value="Unassembled WGS sequence"/>
</dbReference>
<dbReference type="PROSITE" id="PS50097">
    <property type="entry name" value="BTB"/>
    <property type="match status" value="1"/>
</dbReference>
<dbReference type="SMART" id="SM00225">
    <property type="entry name" value="BTB"/>
    <property type="match status" value="1"/>
</dbReference>
<organism evidence="4 8">
    <name type="scientific">Didymodactylos carnosus</name>
    <dbReference type="NCBI Taxonomy" id="1234261"/>
    <lineage>
        <taxon>Eukaryota</taxon>
        <taxon>Metazoa</taxon>
        <taxon>Spiralia</taxon>
        <taxon>Gnathifera</taxon>
        <taxon>Rotifera</taxon>
        <taxon>Eurotatoria</taxon>
        <taxon>Bdelloidea</taxon>
        <taxon>Philodinida</taxon>
        <taxon>Philodinidae</taxon>
        <taxon>Didymodactylos</taxon>
    </lineage>
</organism>
<evidence type="ECO:0000313" key="6">
    <source>
        <dbReference type="EMBL" id="CAF3680440.1"/>
    </source>
</evidence>
<feature type="compositionally biased region" description="Polar residues" evidence="1">
    <location>
        <begin position="9"/>
        <end position="21"/>
    </location>
</feature>
<feature type="region of interest" description="Disordered" evidence="1">
    <location>
        <begin position="235"/>
        <end position="276"/>
    </location>
</feature>
<dbReference type="OrthoDB" id="6426401at2759"/>
<keyword evidence="8" id="KW-1185">Reference proteome</keyword>
<evidence type="ECO:0000313" key="8">
    <source>
        <dbReference type="Proteomes" id="UP000663829"/>
    </source>
</evidence>
<feature type="domain" description="MATH" evidence="3">
    <location>
        <begin position="32"/>
        <end position="166"/>
    </location>
</feature>
<feature type="region of interest" description="Disordered" evidence="1">
    <location>
        <begin position="1"/>
        <end position="21"/>
    </location>
</feature>
<dbReference type="Gene3D" id="1.25.40.420">
    <property type="match status" value="1"/>
</dbReference>
<dbReference type="Proteomes" id="UP000682733">
    <property type="component" value="Unassembled WGS sequence"/>
</dbReference>
<dbReference type="EMBL" id="CAJOBC010001472">
    <property type="protein sequence ID" value="CAF3680440.1"/>
    <property type="molecule type" value="Genomic_DNA"/>
</dbReference>
<dbReference type="Proteomes" id="UP000677228">
    <property type="component" value="Unassembled WGS sequence"/>
</dbReference>
<dbReference type="EMBL" id="CAJNOK010004589">
    <property type="protein sequence ID" value="CAF0942670.1"/>
    <property type="molecule type" value="Genomic_DNA"/>
</dbReference>
<dbReference type="InterPro" id="IPR000210">
    <property type="entry name" value="BTB/POZ_dom"/>
</dbReference>
<name>A0A813ZFW7_9BILA</name>
<feature type="domain" description="BTB" evidence="2">
    <location>
        <begin position="274"/>
        <end position="344"/>
    </location>
</feature>
<dbReference type="SUPFAM" id="SSF54695">
    <property type="entry name" value="POZ domain"/>
    <property type="match status" value="1"/>
</dbReference>